<dbReference type="OrthoDB" id="3089at2759"/>
<dbReference type="SUPFAM" id="SSF50630">
    <property type="entry name" value="Acid proteases"/>
    <property type="match status" value="1"/>
</dbReference>
<evidence type="ECO:0000313" key="8">
    <source>
        <dbReference type="Proteomes" id="UP000054549"/>
    </source>
</evidence>
<dbReference type="HOGENOM" id="CLU_021426_0_0_1"/>
<dbReference type="Pfam" id="PF00026">
    <property type="entry name" value="Asp"/>
    <property type="match status" value="2"/>
</dbReference>
<proteinExistence type="inferred from homology"/>
<dbReference type="STRING" id="946122.A0A0C2TDX0"/>
<keyword evidence="2 3" id="KW-0064">Aspartyl protease</keyword>
<keyword evidence="5" id="KW-0732">Signal</keyword>
<dbReference type="EMBL" id="KN818245">
    <property type="protein sequence ID" value="KIL64999.1"/>
    <property type="molecule type" value="Genomic_DNA"/>
</dbReference>
<feature type="compositionally biased region" description="Low complexity" evidence="4">
    <location>
        <begin position="525"/>
        <end position="540"/>
    </location>
</feature>
<dbReference type="PANTHER" id="PTHR47966:SF51">
    <property type="entry name" value="BETA-SITE APP-CLEAVING ENZYME, ISOFORM A-RELATED"/>
    <property type="match status" value="1"/>
</dbReference>
<evidence type="ECO:0000256" key="5">
    <source>
        <dbReference type="SAM" id="SignalP"/>
    </source>
</evidence>
<gene>
    <name evidence="7" type="ORF">M378DRAFT_77450</name>
</gene>
<protein>
    <recommendedName>
        <fullName evidence="6">Peptidase A1 domain-containing protein</fullName>
    </recommendedName>
</protein>
<dbReference type="InterPro" id="IPR034164">
    <property type="entry name" value="Pepsin-like_dom"/>
</dbReference>
<dbReference type="GO" id="GO:0006508">
    <property type="term" value="P:proteolysis"/>
    <property type="evidence" value="ECO:0007669"/>
    <property type="project" value="UniProtKB-KW"/>
</dbReference>
<feature type="domain" description="Peptidase A1" evidence="6">
    <location>
        <begin position="76"/>
        <end position="477"/>
    </location>
</feature>
<keyword evidence="3" id="KW-0378">Hydrolase</keyword>
<dbReference type="InterPro" id="IPR021109">
    <property type="entry name" value="Peptidase_aspartic_dom_sf"/>
</dbReference>
<evidence type="ECO:0000256" key="1">
    <source>
        <dbReference type="ARBA" id="ARBA00007447"/>
    </source>
</evidence>
<organism evidence="7 8">
    <name type="scientific">Amanita muscaria (strain Koide BX008)</name>
    <dbReference type="NCBI Taxonomy" id="946122"/>
    <lineage>
        <taxon>Eukaryota</taxon>
        <taxon>Fungi</taxon>
        <taxon>Dikarya</taxon>
        <taxon>Basidiomycota</taxon>
        <taxon>Agaricomycotina</taxon>
        <taxon>Agaricomycetes</taxon>
        <taxon>Agaricomycetidae</taxon>
        <taxon>Agaricales</taxon>
        <taxon>Pluteineae</taxon>
        <taxon>Amanitaceae</taxon>
        <taxon>Amanita</taxon>
    </lineage>
</organism>
<dbReference type="Proteomes" id="UP000054549">
    <property type="component" value="Unassembled WGS sequence"/>
</dbReference>
<dbReference type="GO" id="GO:0004190">
    <property type="term" value="F:aspartic-type endopeptidase activity"/>
    <property type="evidence" value="ECO:0007669"/>
    <property type="project" value="UniProtKB-KW"/>
</dbReference>
<dbReference type="InterPro" id="IPR001969">
    <property type="entry name" value="Aspartic_peptidase_AS"/>
</dbReference>
<dbReference type="PROSITE" id="PS51767">
    <property type="entry name" value="PEPTIDASE_A1"/>
    <property type="match status" value="1"/>
</dbReference>
<dbReference type="PROSITE" id="PS00141">
    <property type="entry name" value="ASP_PROTEASE"/>
    <property type="match status" value="1"/>
</dbReference>
<evidence type="ECO:0000256" key="3">
    <source>
        <dbReference type="RuleBase" id="RU000454"/>
    </source>
</evidence>
<feature type="signal peptide" evidence="5">
    <location>
        <begin position="1"/>
        <end position="19"/>
    </location>
</feature>
<reference evidence="7 8" key="1">
    <citation type="submission" date="2014-04" db="EMBL/GenBank/DDBJ databases">
        <title>Evolutionary Origins and Diversification of the Mycorrhizal Mutualists.</title>
        <authorList>
            <consortium name="DOE Joint Genome Institute"/>
            <consortium name="Mycorrhizal Genomics Consortium"/>
            <person name="Kohler A."/>
            <person name="Kuo A."/>
            <person name="Nagy L.G."/>
            <person name="Floudas D."/>
            <person name="Copeland A."/>
            <person name="Barry K.W."/>
            <person name="Cichocki N."/>
            <person name="Veneault-Fourrey C."/>
            <person name="LaButti K."/>
            <person name="Lindquist E.A."/>
            <person name="Lipzen A."/>
            <person name="Lundell T."/>
            <person name="Morin E."/>
            <person name="Murat C."/>
            <person name="Riley R."/>
            <person name="Ohm R."/>
            <person name="Sun H."/>
            <person name="Tunlid A."/>
            <person name="Henrissat B."/>
            <person name="Grigoriev I.V."/>
            <person name="Hibbett D.S."/>
            <person name="Martin F."/>
        </authorList>
    </citation>
    <scope>NUCLEOTIDE SEQUENCE [LARGE SCALE GENOMIC DNA]</scope>
    <source>
        <strain evidence="7 8">Koide BX008</strain>
    </source>
</reference>
<comment type="similarity">
    <text evidence="1 3">Belongs to the peptidase A1 family.</text>
</comment>
<dbReference type="PRINTS" id="PR00792">
    <property type="entry name" value="PEPSIN"/>
</dbReference>
<dbReference type="InterPro" id="IPR033121">
    <property type="entry name" value="PEPTIDASE_A1"/>
</dbReference>
<evidence type="ECO:0000256" key="2">
    <source>
        <dbReference type="ARBA" id="ARBA00022750"/>
    </source>
</evidence>
<dbReference type="PANTHER" id="PTHR47966">
    <property type="entry name" value="BETA-SITE APP-CLEAVING ENZYME, ISOFORM A-RELATED"/>
    <property type="match status" value="1"/>
</dbReference>
<feature type="chain" id="PRO_5002172156" description="Peptidase A1 domain-containing protein" evidence="5">
    <location>
        <begin position="20"/>
        <end position="561"/>
    </location>
</feature>
<keyword evidence="8" id="KW-1185">Reference proteome</keyword>
<sequence>MRGLLTLLEVSALIYPIFSLSPGPRSTLEEVTKKHTRRTENGIHLPILRTRSPHSNWERRGLQANAGLGDYFDVLYNVLVTVGGTALPLVLDTGSSDLWVASQSCTTGCGNNMASLYSLQTFHSSGLSAHLYYGDASSGTYAFGEIGYDTTTLAGLTLPNQYLAAINNTNTSILDTGSSGIFGLGFPINSAIFDALLNASQSSLSRRTVVDEETPQIDINYHRSTFPGLLSHLSSGVNQRPTPTVEQILGYFSTLGPMFSRSVAAGSMAEPMFSVTLQRDTIELGGNVGMLSIGELPPNVKNESLTWVPLRAYTPTQGGLPGPSNSPNEVYPITWEVFLDDVYLDGIKLPRSQLTSPDIQLSALLDTGNSIIRGPSDVVQFITATLGSVFPCDEPHTLSFSIGGHLFPVDPRDFVFSVNDNDVSTCAMNIAPTNTPHTGGFLFSWSLGDPFLKSVLSAYYYGNLTYPSQDNPRIGLLSTVPSDAGERLKTDVRNANQSGHGFPSQAEPAPTGAPRRGSLDSDGVAQATATSSSGQSSGAQLGFASPSVLKWSLVMAILLLS</sequence>
<evidence type="ECO:0000259" key="6">
    <source>
        <dbReference type="PROSITE" id="PS51767"/>
    </source>
</evidence>
<keyword evidence="3" id="KW-0645">Protease</keyword>
<accession>A0A0C2TDX0</accession>
<evidence type="ECO:0000256" key="4">
    <source>
        <dbReference type="SAM" id="MobiDB-lite"/>
    </source>
</evidence>
<evidence type="ECO:0000313" key="7">
    <source>
        <dbReference type="EMBL" id="KIL64999.1"/>
    </source>
</evidence>
<dbReference type="CDD" id="cd05471">
    <property type="entry name" value="pepsin_like"/>
    <property type="match status" value="1"/>
</dbReference>
<dbReference type="AlphaFoldDB" id="A0A0C2TDX0"/>
<dbReference type="Gene3D" id="2.40.70.10">
    <property type="entry name" value="Acid Proteases"/>
    <property type="match status" value="2"/>
</dbReference>
<name>A0A0C2TDX0_AMAMK</name>
<dbReference type="InterPro" id="IPR001461">
    <property type="entry name" value="Aspartic_peptidase_A1"/>
</dbReference>
<feature type="region of interest" description="Disordered" evidence="4">
    <location>
        <begin position="494"/>
        <end position="540"/>
    </location>
</feature>
<dbReference type="InParanoid" id="A0A0C2TDX0"/>